<dbReference type="Gene3D" id="3.40.710.10">
    <property type="entry name" value="DD-peptidase/beta-lactamase superfamily"/>
    <property type="match status" value="1"/>
</dbReference>
<evidence type="ECO:0000256" key="2">
    <source>
        <dbReference type="SAM" id="Phobius"/>
    </source>
</evidence>
<feature type="region of interest" description="Disordered" evidence="1">
    <location>
        <begin position="1"/>
        <end position="28"/>
    </location>
</feature>
<reference evidence="3 4" key="1">
    <citation type="submission" date="2021-01" db="EMBL/GenBank/DDBJ databases">
        <title>Whole genome shotgun sequence of Plantactinospora mayteni NBRC 109088.</title>
        <authorList>
            <person name="Komaki H."/>
            <person name="Tamura T."/>
        </authorList>
    </citation>
    <scope>NUCLEOTIDE SEQUENCE [LARGE SCALE GENOMIC DNA]</scope>
    <source>
        <strain evidence="3 4">NBRC 109088</strain>
    </source>
</reference>
<keyword evidence="2" id="KW-0472">Membrane</keyword>
<gene>
    <name evidence="3" type="ORF">Pma05_63890</name>
</gene>
<evidence type="ECO:0000256" key="1">
    <source>
        <dbReference type="SAM" id="MobiDB-lite"/>
    </source>
</evidence>
<dbReference type="EMBL" id="BONX01000048">
    <property type="protein sequence ID" value="GIG99816.1"/>
    <property type="molecule type" value="Genomic_DNA"/>
</dbReference>
<dbReference type="SUPFAM" id="SSF56601">
    <property type="entry name" value="beta-lactamase/transpeptidase-like"/>
    <property type="match status" value="1"/>
</dbReference>
<dbReference type="InterPro" id="IPR012338">
    <property type="entry name" value="Beta-lactam/transpept-like"/>
</dbReference>
<evidence type="ECO:0008006" key="5">
    <source>
        <dbReference type="Google" id="ProtNLM"/>
    </source>
</evidence>
<keyword evidence="2" id="KW-0812">Transmembrane</keyword>
<keyword evidence="2" id="KW-1133">Transmembrane helix</keyword>
<name>A0ABQ4EYU9_9ACTN</name>
<protein>
    <recommendedName>
        <fullName evidence="5">Serine hydrolase</fullName>
    </recommendedName>
</protein>
<dbReference type="Proteomes" id="UP000621500">
    <property type="component" value="Unassembled WGS sequence"/>
</dbReference>
<comment type="caution">
    <text evidence="3">The sequence shown here is derived from an EMBL/GenBank/DDBJ whole genome shotgun (WGS) entry which is preliminary data.</text>
</comment>
<keyword evidence="4" id="KW-1185">Reference proteome</keyword>
<feature type="region of interest" description="Disordered" evidence="1">
    <location>
        <begin position="68"/>
        <end position="87"/>
    </location>
</feature>
<feature type="transmembrane region" description="Helical" evidence="2">
    <location>
        <begin position="36"/>
        <end position="57"/>
    </location>
</feature>
<accession>A0ABQ4EYU9</accession>
<sequence length="349" mass="36819">MGLAEAPPTHRKTHSALDTVAPRPSPLEPHLMRPRVTLVLAITTVVLGGLLLVPAAYARLVDSDGSASSAEDAPVGIEPSAPPPPTLAAAPVTVKGVDGFLGWALLDRESGKISGSKNMASTNSTESMIKVWIVSDYLRRLGDKTPPSESLKMASTAIRDSNDDSAEALYNKGGRGAVVDRLIKTCKLTDTRKGAPAGASSIWWSYTEMSPRDAVRMGECVKDGTAAGPKWTKWVLDEMTKVRGTTAAKDQKLKQGGGRWGILDGLSKGVTAQSPVGIKNGWTLINADGKWHLNCLALTDNWVLSVMTRYSGGKGLDYGADVCASVASQLTAPQPGAVLRVPVPLTVRS</sequence>
<evidence type="ECO:0000313" key="4">
    <source>
        <dbReference type="Proteomes" id="UP000621500"/>
    </source>
</evidence>
<organism evidence="3 4">
    <name type="scientific">Plantactinospora mayteni</name>
    <dbReference type="NCBI Taxonomy" id="566021"/>
    <lineage>
        <taxon>Bacteria</taxon>
        <taxon>Bacillati</taxon>
        <taxon>Actinomycetota</taxon>
        <taxon>Actinomycetes</taxon>
        <taxon>Micromonosporales</taxon>
        <taxon>Micromonosporaceae</taxon>
        <taxon>Plantactinospora</taxon>
    </lineage>
</organism>
<proteinExistence type="predicted"/>
<evidence type="ECO:0000313" key="3">
    <source>
        <dbReference type="EMBL" id="GIG99816.1"/>
    </source>
</evidence>